<comment type="caution">
    <text evidence="2">The sequence shown here is derived from an EMBL/GenBank/DDBJ whole genome shotgun (WGS) entry which is preliminary data.</text>
</comment>
<dbReference type="EMBL" id="NBNE01000292">
    <property type="protein sequence ID" value="OWZ20762.1"/>
    <property type="molecule type" value="Genomic_DNA"/>
</dbReference>
<keyword evidence="3" id="KW-1185">Reference proteome</keyword>
<feature type="non-terminal residue" evidence="2">
    <location>
        <position position="1"/>
    </location>
</feature>
<dbReference type="AlphaFoldDB" id="A0A225WT14"/>
<proteinExistence type="predicted"/>
<sequence length="56" mass="6138">SLLSSSLGPPPQISRGPASRAPRASLLWLRSSHTLSTDPIQNSSQKYVPFSDLYRI</sequence>
<dbReference type="Proteomes" id="UP000198211">
    <property type="component" value="Unassembled WGS sequence"/>
</dbReference>
<reference evidence="3" key="1">
    <citation type="submission" date="2017-03" db="EMBL/GenBank/DDBJ databases">
        <title>Phytopthora megakarya and P. palmivora, two closely related causual agents of cacao black pod achieved similar genome size and gene model numbers by different mechanisms.</title>
        <authorList>
            <person name="Ali S."/>
            <person name="Shao J."/>
            <person name="Larry D.J."/>
            <person name="Kronmiller B."/>
            <person name="Shen D."/>
            <person name="Strem M.D."/>
            <person name="Melnick R.L."/>
            <person name="Guiltinan M.J."/>
            <person name="Tyler B.M."/>
            <person name="Meinhardt L.W."/>
            <person name="Bailey B.A."/>
        </authorList>
    </citation>
    <scope>NUCLEOTIDE SEQUENCE [LARGE SCALE GENOMIC DNA]</scope>
    <source>
        <strain evidence="3">zdho120</strain>
    </source>
</reference>
<protein>
    <submittedName>
        <fullName evidence="2">Multidrug/Oligosaccharidyl-lipid/Polysaccharide (MOP) Flippase transporter</fullName>
    </submittedName>
</protein>
<accession>A0A225WT14</accession>
<feature type="region of interest" description="Disordered" evidence="1">
    <location>
        <begin position="1"/>
        <end position="21"/>
    </location>
</feature>
<evidence type="ECO:0000256" key="1">
    <source>
        <dbReference type="SAM" id="MobiDB-lite"/>
    </source>
</evidence>
<evidence type="ECO:0000313" key="3">
    <source>
        <dbReference type="Proteomes" id="UP000198211"/>
    </source>
</evidence>
<organism evidence="2 3">
    <name type="scientific">Phytophthora megakarya</name>
    <dbReference type="NCBI Taxonomy" id="4795"/>
    <lineage>
        <taxon>Eukaryota</taxon>
        <taxon>Sar</taxon>
        <taxon>Stramenopiles</taxon>
        <taxon>Oomycota</taxon>
        <taxon>Peronosporomycetes</taxon>
        <taxon>Peronosporales</taxon>
        <taxon>Peronosporaceae</taxon>
        <taxon>Phytophthora</taxon>
    </lineage>
</organism>
<name>A0A225WT14_9STRA</name>
<gene>
    <name evidence="2" type="ORF">PHMEG_0004778</name>
</gene>
<evidence type="ECO:0000313" key="2">
    <source>
        <dbReference type="EMBL" id="OWZ20762.1"/>
    </source>
</evidence>